<evidence type="ECO:0000313" key="2">
    <source>
        <dbReference type="Proteomes" id="UP000075243"/>
    </source>
</evidence>
<feature type="non-terminal residue" evidence="1">
    <location>
        <position position="1"/>
    </location>
</feature>
<dbReference type="InterPro" id="IPR036397">
    <property type="entry name" value="RNaseH_sf"/>
</dbReference>
<reference evidence="1 2" key="1">
    <citation type="journal article" date="2012" name="Nat. Biotechnol.">
        <title>Draft genome sequence of pigeonpea (Cajanus cajan), an orphan legume crop of resource-poor farmers.</title>
        <authorList>
            <person name="Varshney R.K."/>
            <person name="Chen W."/>
            <person name="Li Y."/>
            <person name="Bharti A.K."/>
            <person name="Saxena R.K."/>
            <person name="Schlueter J.A."/>
            <person name="Donoghue M.T."/>
            <person name="Azam S."/>
            <person name="Fan G."/>
            <person name="Whaley A.M."/>
            <person name="Farmer A.D."/>
            <person name="Sheridan J."/>
            <person name="Iwata A."/>
            <person name="Tuteja R."/>
            <person name="Penmetsa R.V."/>
            <person name="Wu W."/>
            <person name="Upadhyaya H.D."/>
            <person name="Yang S.P."/>
            <person name="Shah T."/>
            <person name="Saxena K.B."/>
            <person name="Michael T."/>
            <person name="McCombie W.R."/>
            <person name="Yang B."/>
            <person name="Zhang G."/>
            <person name="Yang H."/>
            <person name="Wang J."/>
            <person name="Spillane C."/>
            <person name="Cook D.R."/>
            <person name="May G.D."/>
            <person name="Xu X."/>
            <person name="Jackson S.A."/>
        </authorList>
    </citation>
    <scope>NUCLEOTIDE SEQUENCE [LARGE SCALE GENOMIC DNA]</scope>
    <source>
        <strain evidence="2">cv. Asha</strain>
    </source>
</reference>
<dbReference type="Gramene" id="C.cajan_17979.t">
    <property type="protein sequence ID" value="C.cajan_17979.t.cds1"/>
    <property type="gene ID" value="C.cajan_17979"/>
</dbReference>
<dbReference type="EMBL" id="CM003609">
    <property type="protein sequence ID" value="KYP63923.1"/>
    <property type="molecule type" value="Genomic_DNA"/>
</dbReference>
<keyword evidence="2" id="KW-1185">Reference proteome</keyword>
<evidence type="ECO:0000313" key="1">
    <source>
        <dbReference type="EMBL" id="KYP63923.1"/>
    </source>
</evidence>
<organism evidence="1 2">
    <name type="scientific">Cajanus cajan</name>
    <name type="common">Pigeon pea</name>
    <name type="synonym">Cajanus indicus</name>
    <dbReference type="NCBI Taxonomy" id="3821"/>
    <lineage>
        <taxon>Eukaryota</taxon>
        <taxon>Viridiplantae</taxon>
        <taxon>Streptophyta</taxon>
        <taxon>Embryophyta</taxon>
        <taxon>Tracheophyta</taxon>
        <taxon>Spermatophyta</taxon>
        <taxon>Magnoliopsida</taxon>
        <taxon>eudicotyledons</taxon>
        <taxon>Gunneridae</taxon>
        <taxon>Pentapetalae</taxon>
        <taxon>rosids</taxon>
        <taxon>fabids</taxon>
        <taxon>Fabales</taxon>
        <taxon>Fabaceae</taxon>
        <taxon>Papilionoideae</taxon>
        <taxon>50 kb inversion clade</taxon>
        <taxon>NPAAA clade</taxon>
        <taxon>indigoferoid/millettioid clade</taxon>
        <taxon>Phaseoleae</taxon>
        <taxon>Cajanus</taxon>
    </lineage>
</organism>
<accession>A0A151TA64</accession>
<dbReference type="Gene3D" id="3.30.420.10">
    <property type="entry name" value="Ribonuclease H-like superfamily/Ribonuclease H"/>
    <property type="match status" value="1"/>
</dbReference>
<proteinExistence type="predicted"/>
<gene>
    <name evidence="1" type="ORF">KK1_018510</name>
</gene>
<protein>
    <recommendedName>
        <fullName evidence="3">Retrovirus-related Pol polyprotein from transposon TNT 1-94</fullName>
    </recommendedName>
</protein>
<dbReference type="GO" id="GO:0003676">
    <property type="term" value="F:nucleic acid binding"/>
    <property type="evidence" value="ECO:0007669"/>
    <property type="project" value="InterPro"/>
</dbReference>
<evidence type="ECO:0008006" key="3">
    <source>
        <dbReference type="Google" id="ProtNLM"/>
    </source>
</evidence>
<dbReference type="Proteomes" id="UP000075243">
    <property type="component" value="Chromosome 7"/>
</dbReference>
<sequence>NIPYSNKPVIDFCNACCLAKSLRLYAPPSLTIYLSHFKLIFNDLWGPTPLVSSNGYYYYISFVDAYTHFMWIHFLKQKFDVVVDVK</sequence>
<name>A0A151TA64_CAJCA</name>
<dbReference type="AlphaFoldDB" id="A0A151TA64"/>